<accession>A0A2G2YGZ4</accession>
<reference evidence="6 7" key="2">
    <citation type="journal article" date="2017" name="Genome Biol.">
        <title>New reference genome sequences of hot pepper reveal the massive evolution of plant disease-resistance genes by retroduplication.</title>
        <authorList>
            <person name="Kim S."/>
            <person name="Park J."/>
            <person name="Yeom S.I."/>
            <person name="Kim Y.M."/>
            <person name="Seo E."/>
            <person name="Kim K.T."/>
            <person name="Kim M.S."/>
            <person name="Lee J.M."/>
            <person name="Cheong K."/>
            <person name="Shin H.S."/>
            <person name="Kim S.B."/>
            <person name="Han K."/>
            <person name="Lee J."/>
            <person name="Park M."/>
            <person name="Lee H.A."/>
            <person name="Lee H.Y."/>
            <person name="Lee Y."/>
            <person name="Oh S."/>
            <person name="Lee J.H."/>
            <person name="Choi E."/>
            <person name="Choi E."/>
            <person name="Lee S.E."/>
            <person name="Jeon J."/>
            <person name="Kim H."/>
            <person name="Choi G."/>
            <person name="Song H."/>
            <person name="Lee J."/>
            <person name="Lee S.C."/>
            <person name="Kwon J.K."/>
            <person name="Lee H.Y."/>
            <person name="Koo N."/>
            <person name="Hong Y."/>
            <person name="Kim R.W."/>
            <person name="Kang W.H."/>
            <person name="Huh J.H."/>
            <person name="Kang B.C."/>
            <person name="Yang T.J."/>
            <person name="Lee Y.H."/>
            <person name="Bennetzen J.L."/>
            <person name="Choi D."/>
        </authorList>
    </citation>
    <scope>NUCLEOTIDE SEQUENCE [LARGE SCALE GENOMIC DNA]</scope>
    <source>
        <strain evidence="7">cv. CM334</strain>
    </source>
</reference>
<evidence type="ECO:0000256" key="2">
    <source>
        <dbReference type="ARBA" id="ARBA00023295"/>
    </source>
</evidence>
<name>A0A2G2YGZ4_CAPAN</name>
<dbReference type="Gramene" id="PHT69022">
    <property type="protein sequence ID" value="PHT69022"/>
    <property type="gene ID" value="T459_28509"/>
</dbReference>
<dbReference type="InterPro" id="IPR001579">
    <property type="entry name" value="Glyco_hydro_18_chit_AS"/>
</dbReference>
<dbReference type="EMBL" id="AYRZ02000011">
    <property type="protein sequence ID" value="PHT69022.1"/>
    <property type="molecule type" value="Genomic_DNA"/>
</dbReference>
<dbReference type="PANTHER" id="PTHR46476">
    <property type="entry name" value="CHITINASE 2-LIKE"/>
    <property type="match status" value="1"/>
</dbReference>
<dbReference type="AlphaFoldDB" id="A0A2G2YGZ4"/>
<dbReference type="SUPFAM" id="SSF51445">
    <property type="entry name" value="(Trans)glycosidases"/>
    <property type="match status" value="1"/>
</dbReference>
<gene>
    <name evidence="6" type="ORF">T459_28509</name>
</gene>
<keyword evidence="7" id="KW-1185">Reference proteome</keyword>
<organism evidence="6 7">
    <name type="scientific">Capsicum annuum</name>
    <name type="common">Capsicum pepper</name>
    <dbReference type="NCBI Taxonomy" id="4072"/>
    <lineage>
        <taxon>Eukaryota</taxon>
        <taxon>Viridiplantae</taxon>
        <taxon>Streptophyta</taxon>
        <taxon>Embryophyta</taxon>
        <taxon>Tracheophyta</taxon>
        <taxon>Spermatophyta</taxon>
        <taxon>Magnoliopsida</taxon>
        <taxon>eudicotyledons</taxon>
        <taxon>Gunneridae</taxon>
        <taxon>Pentapetalae</taxon>
        <taxon>asterids</taxon>
        <taxon>lamiids</taxon>
        <taxon>Solanales</taxon>
        <taxon>Solanaceae</taxon>
        <taxon>Solanoideae</taxon>
        <taxon>Capsiceae</taxon>
        <taxon>Capsicum</taxon>
    </lineage>
</organism>
<protein>
    <submittedName>
        <fullName evidence="6">Chitinase 2</fullName>
    </submittedName>
</protein>
<proteinExistence type="inferred from homology"/>
<keyword evidence="2 3" id="KW-0326">Glycosidase</keyword>
<evidence type="ECO:0000256" key="3">
    <source>
        <dbReference type="RuleBase" id="RU000489"/>
    </source>
</evidence>
<evidence type="ECO:0000313" key="7">
    <source>
        <dbReference type="Proteomes" id="UP000222542"/>
    </source>
</evidence>
<dbReference type="Pfam" id="PF00704">
    <property type="entry name" value="Glyco_hydro_18"/>
    <property type="match status" value="1"/>
</dbReference>
<dbReference type="GO" id="GO:0005975">
    <property type="term" value="P:carbohydrate metabolic process"/>
    <property type="evidence" value="ECO:0007669"/>
    <property type="project" value="InterPro"/>
</dbReference>
<evidence type="ECO:0000313" key="6">
    <source>
        <dbReference type="EMBL" id="PHT69022.1"/>
    </source>
</evidence>
<dbReference type="STRING" id="4072.A0A2G2YGZ4"/>
<dbReference type="GO" id="GO:0004553">
    <property type="term" value="F:hydrolase activity, hydrolyzing O-glycosyl compounds"/>
    <property type="evidence" value="ECO:0007669"/>
    <property type="project" value="InterPro"/>
</dbReference>
<dbReference type="SMR" id="A0A2G2YGZ4"/>
<comment type="similarity">
    <text evidence="4">Belongs to the glycosyl hydrolase 18 family.</text>
</comment>
<dbReference type="InterPro" id="IPR017853">
    <property type="entry name" value="GH"/>
</dbReference>
<evidence type="ECO:0000256" key="1">
    <source>
        <dbReference type="ARBA" id="ARBA00022801"/>
    </source>
</evidence>
<evidence type="ECO:0000259" key="5">
    <source>
        <dbReference type="PROSITE" id="PS51910"/>
    </source>
</evidence>
<dbReference type="Gene3D" id="3.20.20.80">
    <property type="entry name" value="Glycosidases"/>
    <property type="match status" value="1"/>
</dbReference>
<dbReference type="Proteomes" id="UP000222542">
    <property type="component" value="Unassembled WGS sequence"/>
</dbReference>
<dbReference type="PANTHER" id="PTHR46476:SF13">
    <property type="entry name" value="2, PUTATIVE, EXPRESSED-RELATED"/>
    <property type="match status" value="1"/>
</dbReference>
<dbReference type="InterPro" id="IPR001223">
    <property type="entry name" value="Glyco_hydro18_cat"/>
</dbReference>
<reference evidence="6 7" key="1">
    <citation type="journal article" date="2014" name="Nat. Genet.">
        <title>Genome sequence of the hot pepper provides insights into the evolution of pungency in Capsicum species.</title>
        <authorList>
            <person name="Kim S."/>
            <person name="Park M."/>
            <person name="Yeom S.I."/>
            <person name="Kim Y.M."/>
            <person name="Lee J.M."/>
            <person name="Lee H.A."/>
            <person name="Seo E."/>
            <person name="Choi J."/>
            <person name="Cheong K."/>
            <person name="Kim K.T."/>
            <person name="Jung K."/>
            <person name="Lee G.W."/>
            <person name="Oh S.K."/>
            <person name="Bae C."/>
            <person name="Kim S.B."/>
            <person name="Lee H.Y."/>
            <person name="Kim S.Y."/>
            <person name="Kim M.S."/>
            <person name="Kang B.C."/>
            <person name="Jo Y.D."/>
            <person name="Yang H.B."/>
            <person name="Jeong H.J."/>
            <person name="Kang W.H."/>
            <person name="Kwon J.K."/>
            <person name="Shin C."/>
            <person name="Lim J.Y."/>
            <person name="Park J.H."/>
            <person name="Huh J.H."/>
            <person name="Kim J.S."/>
            <person name="Kim B.D."/>
            <person name="Cohen O."/>
            <person name="Paran I."/>
            <person name="Suh M.C."/>
            <person name="Lee S.B."/>
            <person name="Kim Y.K."/>
            <person name="Shin Y."/>
            <person name="Noh S.J."/>
            <person name="Park J."/>
            <person name="Seo Y.S."/>
            <person name="Kwon S.Y."/>
            <person name="Kim H.A."/>
            <person name="Park J.M."/>
            <person name="Kim H.J."/>
            <person name="Choi S.B."/>
            <person name="Bosland P.W."/>
            <person name="Reeves G."/>
            <person name="Jo S.H."/>
            <person name="Lee B.W."/>
            <person name="Cho H.T."/>
            <person name="Choi H.S."/>
            <person name="Lee M.S."/>
            <person name="Yu Y."/>
            <person name="Do Choi Y."/>
            <person name="Park B.S."/>
            <person name="van Deynze A."/>
            <person name="Ashrafi H."/>
            <person name="Hill T."/>
            <person name="Kim W.T."/>
            <person name="Pai H.S."/>
            <person name="Ahn H.K."/>
            <person name="Yeam I."/>
            <person name="Giovannoni J.J."/>
            <person name="Rose J.K."/>
            <person name="Sorensen I."/>
            <person name="Lee S.J."/>
            <person name="Kim R.W."/>
            <person name="Choi I.Y."/>
            <person name="Choi B.S."/>
            <person name="Lim J.S."/>
            <person name="Lee Y.H."/>
            <person name="Choi D."/>
        </authorList>
    </citation>
    <scope>NUCLEOTIDE SEQUENCE [LARGE SCALE GENOMIC DNA]</scope>
    <source>
        <strain evidence="7">cv. CM334</strain>
    </source>
</reference>
<dbReference type="PROSITE" id="PS51910">
    <property type="entry name" value="GH18_2"/>
    <property type="match status" value="1"/>
</dbReference>
<dbReference type="PROSITE" id="PS01095">
    <property type="entry name" value="GH18_1"/>
    <property type="match status" value="1"/>
</dbReference>
<comment type="caution">
    <text evidence="6">The sequence shown here is derived from an EMBL/GenBank/DDBJ whole genome shotgun (WGS) entry which is preliminary data.</text>
</comment>
<keyword evidence="1 3" id="KW-0378">Hydrolase</keyword>
<dbReference type="OMA" id="DSWVENV"/>
<sequence length="116" mass="12728">MDNPAPSAISAIKDQYSNVKVALSLGGDSVGGSGVYFNPSSVDSWVSNVFSCLTDIIKQYNLDGIDIDYEYFQADPDTFVECIVKLITTLKSNRVISFAFIAPFDDDEVQSHYKAL</sequence>
<feature type="domain" description="GH18" evidence="5">
    <location>
        <begin position="1"/>
        <end position="116"/>
    </location>
</feature>
<evidence type="ECO:0000256" key="4">
    <source>
        <dbReference type="RuleBase" id="RU004453"/>
    </source>
</evidence>